<keyword evidence="2" id="KW-1185">Reference proteome</keyword>
<dbReference type="GeneID" id="55002913"/>
<sequence>MSKQQTKVYIRKGHGTYYVRNGLLRFRAFNPKTHWINAAHTVEELEKKIITGLVIGPIIVNNFQEIEA</sequence>
<name>A0A385IFG3_9CAUD</name>
<dbReference type="Proteomes" id="UP000262982">
    <property type="component" value="Segment"/>
</dbReference>
<dbReference type="EMBL" id="MH807813">
    <property type="protein sequence ID" value="AXY81732.1"/>
    <property type="molecule type" value="Genomic_DNA"/>
</dbReference>
<dbReference type="KEGG" id="vg:55002913"/>
<accession>A0A385IFG3</accession>
<proteinExistence type="predicted"/>
<protein>
    <submittedName>
        <fullName evidence="1">Uncharacterized protein</fullName>
    </submittedName>
</protein>
<evidence type="ECO:0000313" key="2">
    <source>
        <dbReference type="Proteomes" id="UP000262982"/>
    </source>
</evidence>
<evidence type="ECO:0000313" key="1">
    <source>
        <dbReference type="EMBL" id="AXY81732.1"/>
    </source>
</evidence>
<organism evidence="1 2">
    <name type="scientific">Dickeya phage Katbat</name>
    <dbReference type="NCBI Taxonomy" id="2320191"/>
    <lineage>
        <taxon>Viruses</taxon>
        <taxon>Duplodnaviria</taxon>
        <taxon>Heunggongvirae</taxon>
        <taxon>Uroviricota</taxon>
        <taxon>Caudoviricetes</taxon>
        <taxon>Autographivirales</taxon>
        <taxon>Autotranscriptaviridae</taxon>
        <taxon>Studiervirinae</taxon>
        <taxon>Aarhusvirus</taxon>
        <taxon>Aarhusvirus katbat</taxon>
    </lineage>
</organism>
<dbReference type="RefSeq" id="YP_009811883.1">
    <property type="nucleotide sequence ID" value="NC_048057.1"/>
</dbReference>
<reference evidence="2" key="1">
    <citation type="submission" date="2018-08" db="EMBL/GenBank/DDBJ databases">
        <title>SRE bacteriophages.</title>
        <authorList>
            <person name="Carstens A.B."/>
            <person name="Djurhuus A.M."/>
            <person name="Kot W."/>
            <person name="Hansen L.H."/>
        </authorList>
    </citation>
    <scope>NUCLEOTIDE SEQUENCE [LARGE SCALE GENOMIC DNA]</scope>
</reference>